<feature type="domain" description="Protein kinase" evidence="9">
    <location>
        <begin position="15"/>
        <end position="270"/>
    </location>
</feature>
<dbReference type="Pfam" id="PF13676">
    <property type="entry name" value="TIR_2"/>
    <property type="match status" value="1"/>
</dbReference>
<dbReference type="InterPro" id="IPR008271">
    <property type="entry name" value="Ser/Thr_kinase_AS"/>
</dbReference>
<dbReference type="Gene3D" id="3.40.50.10140">
    <property type="entry name" value="Toll/interleukin-1 receptor homology (TIR) domain"/>
    <property type="match status" value="1"/>
</dbReference>
<dbReference type="Proteomes" id="UP000179627">
    <property type="component" value="Unassembled WGS sequence"/>
</dbReference>
<dbReference type="GO" id="GO:0007165">
    <property type="term" value="P:signal transduction"/>
    <property type="evidence" value="ECO:0007669"/>
    <property type="project" value="InterPro"/>
</dbReference>
<evidence type="ECO:0000256" key="8">
    <source>
        <dbReference type="SAM" id="MobiDB-lite"/>
    </source>
</evidence>
<dbReference type="SUPFAM" id="SSF52200">
    <property type="entry name" value="Toll/Interleukin receptor TIR domain"/>
    <property type="match status" value="1"/>
</dbReference>
<protein>
    <recommendedName>
        <fullName evidence="2">non-specific serine/threonine protein kinase</fullName>
        <ecNumber evidence="2">2.7.11.1</ecNumber>
    </recommendedName>
</protein>
<feature type="region of interest" description="Disordered" evidence="8">
    <location>
        <begin position="553"/>
        <end position="651"/>
    </location>
</feature>
<dbReference type="SUPFAM" id="SSF56112">
    <property type="entry name" value="Protein kinase-like (PK-like)"/>
    <property type="match status" value="1"/>
</dbReference>
<reference evidence="11" key="1">
    <citation type="submission" date="2016-07" db="EMBL/GenBank/DDBJ databases">
        <title>Sequence Frankia sp. strain CcI1.17.</title>
        <authorList>
            <person name="Ghodhbane-Gtari F."/>
            <person name="Swanson E."/>
            <person name="Gueddou A."/>
            <person name="Morris K."/>
            <person name="Hezbri K."/>
            <person name="Ktari A."/>
            <person name="Nouioui I."/>
            <person name="Abebe-Akele F."/>
            <person name="Simpson S."/>
            <person name="Thomas K."/>
            <person name="Gtari M."/>
            <person name="Tisa L.S."/>
            <person name="Hurst S."/>
        </authorList>
    </citation>
    <scope>NUCLEOTIDE SEQUENCE [LARGE SCALE GENOMIC DNA]</scope>
    <source>
        <strain evidence="11">Cc1.17</strain>
    </source>
</reference>
<dbReference type="InterPro" id="IPR000157">
    <property type="entry name" value="TIR_dom"/>
</dbReference>
<dbReference type="OrthoDB" id="3213994at2"/>
<evidence type="ECO:0000256" key="6">
    <source>
        <dbReference type="ARBA" id="ARBA00022840"/>
    </source>
</evidence>
<dbReference type="InterPro" id="IPR050660">
    <property type="entry name" value="NEK_Ser/Thr_kinase"/>
</dbReference>
<accession>A0A1S1RB14</accession>
<dbReference type="PROSITE" id="PS00108">
    <property type="entry name" value="PROTEIN_KINASE_ST"/>
    <property type="match status" value="1"/>
</dbReference>
<gene>
    <name evidence="10" type="ORF">CC117_32785</name>
</gene>
<keyword evidence="6 7" id="KW-0067">ATP-binding</keyword>
<organism evidence="10 11">
    <name type="scientific">Parafrankia colletiae</name>
    <dbReference type="NCBI Taxonomy" id="573497"/>
    <lineage>
        <taxon>Bacteria</taxon>
        <taxon>Bacillati</taxon>
        <taxon>Actinomycetota</taxon>
        <taxon>Actinomycetes</taxon>
        <taxon>Frankiales</taxon>
        <taxon>Frankiaceae</taxon>
        <taxon>Parafrankia</taxon>
    </lineage>
</organism>
<dbReference type="EC" id="2.7.11.1" evidence="2"/>
<evidence type="ECO:0000256" key="5">
    <source>
        <dbReference type="ARBA" id="ARBA00022777"/>
    </source>
</evidence>
<dbReference type="GO" id="GO:0004674">
    <property type="term" value="F:protein serine/threonine kinase activity"/>
    <property type="evidence" value="ECO:0007669"/>
    <property type="project" value="UniProtKB-EC"/>
</dbReference>
<evidence type="ECO:0000259" key="9">
    <source>
        <dbReference type="PROSITE" id="PS50011"/>
    </source>
</evidence>
<dbReference type="EMBL" id="MBLM01000037">
    <property type="protein sequence ID" value="OHV42971.1"/>
    <property type="molecule type" value="Genomic_DNA"/>
</dbReference>
<dbReference type="CDD" id="cd14014">
    <property type="entry name" value="STKc_PknB_like"/>
    <property type="match status" value="1"/>
</dbReference>
<feature type="binding site" evidence="7">
    <location>
        <position position="44"/>
    </location>
    <ligand>
        <name>ATP</name>
        <dbReference type="ChEBI" id="CHEBI:30616"/>
    </ligand>
</feature>
<dbReference type="PROSITE" id="PS50011">
    <property type="entry name" value="PROTEIN_KINASE_DOM"/>
    <property type="match status" value="1"/>
</dbReference>
<dbReference type="SMART" id="SM00220">
    <property type="entry name" value="S_TKc"/>
    <property type="match status" value="1"/>
</dbReference>
<name>A0A1S1RB14_9ACTN</name>
<dbReference type="Gene3D" id="1.10.510.10">
    <property type="entry name" value="Transferase(Phosphotransferase) domain 1"/>
    <property type="match status" value="1"/>
</dbReference>
<feature type="region of interest" description="Disordered" evidence="8">
    <location>
        <begin position="448"/>
        <end position="517"/>
    </location>
</feature>
<keyword evidence="5" id="KW-0418">Kinase</keyword>
<evidence type="ECO:0000256" key="7">
    <source>
        <dbReference type="PROSITE-ProRule" id="PRU10141"/>
    </source>
</evidence>
<dbReference type="InterPro" id="IPR017441">
    <property type="entry name" value="Protein_kinase_ATP_BS"/>
</dbReference>
<dbReference type="PANTHER" id="PTHR43671">
    <property type="entry name" value="SERINE/THREONINE-PROTEIN KINASE NEK"/>
    <property type="match status" value="1"/>
</dbReference>
<dbReference type="InterPro" id="IPR000719">
    <property type="entry name" value="Prot_kinase_dom"/>
</dbReference>
<dbReference type="InterPro" id="IPR035897">
    <property type="entry name" value="Toll_tir_struct_dom_sf"/>
</dbReference>
<evidence type="ECO:0000256" key="3">
    <source>
        <dbReference type="ARBA" id="ARBA00022679"/>
    </source>
</evidence>
<keyword evidence="4 7" id="KW-0547">Nucleotide-binding</keyword>
<dbReference type="InterPro" id="IPR011009">
    <property type="entry name" value="Kinase-like_dom_sf"/>
</dbReference>
<feature type="compositionally biased region" description="Low complexity" evidence="8">
    <location>
        <begin position="553"/>
        <end position="562"/>
    </location>
</feature>
<proteinExistence type="inferred from homology"/>
<sequence>MIVDRERVQKALPGYHVAGRLGAGSFGLVLAGEHRRMGRPVAIKVMDAEGSEDVANGFAAEARVLAGLDHPHVLRAHDYVEAEGLCLVVMELLDGGTLTSRQADMGPEQACAVGLAVAAALEHAHGHGVLHRDIKPDNILFALDGTPKVSDFGLSKVFEGSAATASGMAGTPLYMAPEQFQHGRLGPSTDLYALGVVLYRLLAGRPPFDAKQPVQALWYQHLAEAPPPMVGVEPTLAAVVLRALAKDPSDRHQDAAAFALDLAQAATQAFGPGWAVRAGLPLHLSDAVRRAAVDPVPRPVTVGGTTTAVSSDEPATLPGWDFFISYARADHPWAEWIAGQLTAAGYRVLLQAWADLPVSYWTAGMLEGIRCATRSLVIVSPVSLEPAFGRTEWNSVRDADPLGLPRQLIPVRVEDCPCPDPLDDSVRIDLFGQAADTARRSLLEQVNATQDERTESLTAPFSAIGPPPVDASTIESLVPPQRSPASDTPEFPPAAAAVGRKGGGGGRRRRSAAAGPQRRAARLASVCAVVVAVLAIPLGLFDFGIPFVGKPAAPKAEAGPAENARSRSAVTTPASGPEQSSVAPTTPAPVDTPAPSASSAGPQSPAPSSVGPQVPASSGVTPPAASTTTRSPSGPAQAGPAGPSSDPKYSAGSEISVSGCAGWLSFSGVLYGTLSAGAASCAAEVTTIDLAYGADPASAGIAASNYSTKNSRPAIAGGFGYYRYSVQICIWNESARGNRKCSPKYVDTQGSVAPG</sequence>
<dbReference type="Pfam" id="PF00069">
    <property type="entry name" value="Pkinase"/>
    <property type="match status" value="1"/>
</dbReference>
<evidence type="ECO:0000256" key="4">
    <source>
        <dbReference type="ARBA" id="ARBA00022741"/>
    </source>
</evidence>
<dbReference type="PROSITE" id="PS00107">
    <property type="entry name" value="PROTEIN_KINASE_ATP"/>
    <property type="match status" value="1"/>
</dbReference>
<dbReference type="PANTHER" id="PTHR43671:SF13">
    <property type="entry name" value="SERINE_THREONINE-PROTEIN KINASE NEK2"/>
    <property type="match status" value="1"/>
</dbReference>
<evidence type="ECO:0000313" key="11">
    <source>
        <dbReference type="Proteomes" id="UP000179627"/>
    </source>
</evidence>
<evidence type="ECO:0000256" key="2">
    <source>
        <dbReference type="ARBA" id="ARBA00012513"/>
    </source>
</evidence>
<dbReference type="GO" id="GO:0005524">
    <property type="term" value="F:ATP binding"/>
    <property type="evidence" value="ECO:0007669"/>
    <property type="project" value="UniProtKB-UniRule"/>
</dbReference>
<comment type="caution">
    <text evidence="10">The sequence shown here is derived from an EMBL/GenBank/DDBJ whole genome shotgun (WGS) entry which is preliminary data.</text>
</comment>
<feature type="compositionally biased region" description="Low complexity" evidence="8">
    <location>
        <begin position="593"/>
        <end position="645"/>
    </location>
</feature>
<keyword evidence="3" id="KW-0808">Transferase</keyword>
<evidence type="ECO:0000313" key="10">
    <source>
        <dbReference type="EMBL" id="OHV42971.1"/>
    </source>
</evidence>
<keyword evidence="11" id="KW-1185">Reference proteome</keyword>
<dbReference type="RefSeq" id="WP_071082882.1">
    <property type="nucleotide sequence ID" value="NZ_MBLM01000037.1"/>
</dbReference>
<dbReference type="AlphaFoldDB" id="A0A1S1RB14"/>
<evidence type="ECO:0000256" key="1">
    <source>
        <dbReference type="ARBA" id="ARBA00010886"/>
    </source>
</evidence>
<feature type="compositionally biased region" description="Polar residues" evidence="8">
    <location>
        <begin position="566"/>
        <end position="580"/>
    </location>
</feature>
<comment type="similarity">
    <text evidence="1">Belongs to the protein kinase superfamily. NEK Ser/Thr protein kinase family. NIMA subfamily.</text>
</comment>